<evidence type="ECO:0000313" key="1">
    <source>
        <dbReference type="EMBL" id="CAD1827154.1"/>
    </source>
</evidence>
<dbReference type="PANTHER" id="PTHR34268">
    <property type="entry name" value="OS01G0321850 PROTEIN"/>
    <property type="match status" value="1"/>
</dbReference>
<reference evidence="1" key="1">
    <citation type="submission" date="2020-07" db="EMBL/GenBank/DDBJ databases">
        <authorList>
            <person name="Lin J."/>
        </authorList>
    </citation>
    <scope>NUCLEOTIDE SEQUENCE</scope>
</reference>
<name>A0A6V7P8Y2_ANACO</name>
<proteinExistence type="predicted"/>
<dbReference type="PANTHER" id="PTHR34268:SF8">
    <property type="entry name" value="FAE DOMAIN-CONTAINING PROTEIN"/>
    <property type="match status" value="1"/>
</dbReference>
<organism evidence="1">
    <name type="scientific">Ananas comosus var. bracteatus</name>
    <name type="common">red pineapple</name>
    <dbReference type="NCBI Taxonomy" id="296719"/>
    <lineage>
        <taxon>Eukaryota</taxon>
        <taxon>Viridiplantae</taxon>
        <taxon>Streptophyta</taxon>
        <taxon>Embryophyta</taxon>
        <taxon>Tracheophyta</taxon>
        <taxon>Spermatophyta</taxon>
        <taxon>Magnoliopsida</taxon>
        <taxon>Liliopsida</taxon>
        <taxon>Poales</taxon>
        <taxon>Bromeliaceae</taxon>
        <taxon>Bromelioideae</taxon>
        <taxon>Ananas</taxon>
    </lineage>
</organism>
<dbReference type="EMBL" id="LR862146">
    <property type="protein sequence ID" value="CAD1827154.1"/>
    <property type="molecule type" value="Genomic_DNA"/>
</dbReference>
<gene>
    <name evidence="1" type="ORF">CB5_LOCUS10365</name>
</gene>
<accession>A0A6V7P8Y2</accession>
<protein>
    <submittedName>
        <fullName evidence="1">Uncharacterized protein</fullName>
    </submittedName>
</protein>
<dbReference type="AlphaFoldDB" id="A0A6V7P8Y2"/>
<sequence>MAFEAFLNSLEHGVGGGGDVLTKVGVFVLVQALVYLILTKSSNIFSSCSSSSSFSVLRSLSFRPSGCRASAACSPRSPTFPQAPTIPPRQTLVISFDLYISI</sequence>